<evidence type="ECO:0000256" key="1">
    <source>
        <dbReference type="ARBA" id="ARBA00004141"/>
    </source>
</evidence>
<accession>A0A6J3BNR2</accession>
<feature type="domain" description="Major facilitator superfamily (MFS) profile" evidence="7">
    <location>
        <begin position="30"/>
        <end position="473"/>
    </location>
</feature>
<evidence type="ECO:0000256" key="2">
    <source>
        <dbReference type="ARBA" id="ARBA00022692"/>
    </source>
</evidence>
<feature type="transmembrane region" description="Helical" evidence="6">
    <location>
        <begin position="448"/>
        <end position="468"/>
    </location>
</feature>
<feature type="transmembrane region" description="Helical" evidence="6">
    <location>
        <begin position="25"/>
        <end position="43"/>
    </location>
</feature>
<keyword evidence="2 6" id="KW-0812">Transmembrane</keyword>
<feature type="transmembrane region" description="Helical" evidence="6">
    <location>
        <begin position="132"/>
        <end position="152"/>
    </location>
</feature>
<evidence type="ECO:0000256" key="5">
    <source>
        <dbReference type="SAM" id="MobiDB-lite"/>
    </source>
</evidence>
<gene>
    <name evidence="9" type="primary">LOC113522386</name>
</gene>
<dbReference type="PROSITE" id="PS00217">
    <property type="entry name" value="SUGAR_TRANSPORT_2"/>
    <property type="match status" value="1"/>
</dbReference>
<dbReference type="InterPro" id="IPR005829">
    <property type="entry name" value="Sugar_transporter_CS"/>
</dbReference>
<comment type="subcellular location">
    <subcellularLocation>
        <location evidence="1">Membrane</location>
        <topology evidence="1">Multi-pass membrane protein</topology>
    </subcellularLocation>
</comment>
<dbReference type="InterPro" id="IPR036259">
    <property type="entry name" value="MFS_trans_sf"/>
</dbReference>
<dbReference type="PANTHER" id="PTHR24064">
    <property type="entry name" value="SOLUTE CARRIER FAMILY 22 MEMBER"/>
    <property type="match status" value="1"/>
</dbReference>
<keyword evidence="8" id="KW-1185">Reference proteome</keyword>
<evidence type="ECO:0000256" key="3">
    <source>
        <dbReference type="ARBA" id="ARBA00022989"/>
    </source>
</evidence>
<dbReference type="InterPro" id="IPR005828">
    <property type="entry name" value="MFS_sugar_transport-like"/>
</dbReference>
<dbReference type="InterPro" id="IPR020846">
    <property type="entry name" value="MFS_dom"/>
</dbReference>
<dbReference type="RefSeq" id="XP_031762963.2">
    <property type="nucleotide sequence ID" value="XM_031907103.2"/>
</dbReference>
<evidence type="ECO:0000259" key="7">
    <source>
        <dbReference type="PROSITE" id="PS50850"/>
    </source>
</evidence>
<dbReference type="KEGG" id="gmw:113522386"/>
<organism evidence="8 9">
    <name type="scientific">Galleria mellonella</name>
    <name type="common">Greater wax moth</name>
    <dbReference type="NCBI Taxonomy" id="7137"/>
    <lineage>
        <taxon>Eukaryota</taxon>
        <taxon>Metazoa</taxon>
        <taxon>Ecdysozoa</taxon>
        <taxon>Arthropoda</taxon>
        <taxon>Hexapoda</taxon>
        <taxon>Insecta</taxon>
        <taxon>Pterygota</taxon>
        <taxon>Neoptera</taxon>
        <taxon>Endopterygota</taxon>
        <taxon>Lepidoptera</taxon>
        <taxon>Glossata</taxon>
        <taxon>Ditrysia</taxon>
        <taxon>Pyraloidea</taxon>
        <taxon>Pyralidae</taxon>
        <taxon>Galleriinae</taxon>
        <taxon>Galleria</taxon>
    </lineage>
</organism>
<name>A0A6J3BNR2_GALME</name>
<dbReference type="GO" id="GO:0022857">
    <property type="term" value="F:transmembrane transporter activity"/>
    <property type="evidence" value="ECO:0007669"/>
    <property type="project" value="InterPro"/>
</dbReference>
<dbReference type="PROSITE" id="PS50850">
    <property type="entry name" value="MFS"/>
    <property type="match status" value="1"/>
</dbReference>
<keyword evidence="4 6" id="KW-0472">Membrane</keyword>
<reference evidence="9" key="1">
    <citation type="submission" date="2025-08" db="UniProtKB">
        <authorList>
            <consortium name="RefSeq"/>
        </authorList>
    </citation>
    <scope>IDENTIFICATION</scope>
    <source>
        <tissue evidence="9">Whole larvae</tissue>
    </source>
</reference>
<feature type="transmembrane region" description="Helical" evidence="6">
    <location>
        <begin position="391"/>
        <end position="412"/>
    </location>
</feature>
<feature type="transmembrane region" description="Helical" evidence="6">
    <location>
        <begin position="192"/>
        <end position="214"/>
    </location>
</feature>
<keyword evidence="3 6" id="KW-1133">Transmembrane helix</keyword>
<dbReference type="GO" id="GO:0016020">
    <property type="term" value="C:membrane"/>
    <property type="evidence" value="ECO:0007669"/>
    <property type="project" value="UniProtKB-SubCell"/>
</dbReference>
<dbReference type="Pfam" id="PF00083">
    <property type="entry name" value="Sugar_tr"/>
    <property type="match status" value="1"/>
</dbReference>
<protein>
    <submittedName>
        <fullName evidence="9">Solute carrier family 22 member 1-like</fullName>
    </submittedName>
</protein>
<dbReference type="InParanoid" id="A0A6J3BNR2"/>
<evidence type="ECO:0000313" key="9">
    <source>
        <dbReference type="RefSeq" id="XP_031762963.2"/>
    </source>
</evidence>
<proteinExistence type="predicted"/>
<feature type="compositionally biased region" description="Polar residues" evidence="5">
    <location>
        <begin position="493"/>
        <end position="507"/>
    </location>
</feature>
<dbReference type="SUPFAM" id="SSF103473">
    <property type="entry name" value="MFS general substrate transporter"/>
    <property type="match status" value="1"/>
</dbReference>
<dbReference type="GeneID" id="113522386"/>
<feature type="transmembrane region" description="Helical" evidence="6">
    <location>
        <begin position="109"/>
        <end position="125"/>
    </location>
</feature>
<evidence type="ECO:0000256" key="6">
    <source>
        <dbReference type="SAM" id="Phobius"/>
    </source>
</evidence>
<feature type="transmembrane region" description="Helical" evidence="6">
    <location>
        <begin position="220"/>
        <end position="238"/>
    </location>
</feature>
<evidence type="ECO:0000256" key="4">
    <source>
        <dbReference type="ARBA" id="ARBA00023136"/>
    </source>
</evidence>
<evidence type="ECO:0000313" key="8">
    <source>
        <dbReference type="Proteomes" id="UP001652740"/>
    </source>
</evidence>
<feature type="transmembrane region" description="Helical" evidence="6">
    <location>
        <begin position="334"/>
        <end position="356"/>
    </location>
</feature>
<feature type="transmembrane region" description="Helical" evidence="6">
    <location>
        <begin position="158"/>
        <end position="180"/>
    </location>
</feature>
<dbReference type="Gene3D" id="1.20.1250.20">
    <property type="entry name" value="MFS general substrate transporter like domains"/>
    <property type="match status" value="1"/>
</dbReference>
<sequence>MPRVKNIKLNNPIEKRLDVISPYHYYLFFLLFLSKLPIFWHVLNLIFLSPPMEYYCNATETNTNNDSIDLKNVCPCNEPWWNRNVFTETVQTKFALICDSTWLISFSESMLYVGTLFGSLVFGFLSDKYGRLSVFSMCCLILAISGCLVSTMPTAGSFIIMRCIEGIGVGGAIVTSYVLCVEYFGVRYREMITALFHIPVNLGHITLPGVSYLLRDCDEFQLALSIPIFLFVGLRWLIMESPKWLMDNDRIEEAAMVMERLSKFNRTSFEIIKEEIEAFHATEANRNRRKIKFWQIFKHRRLLQNLGCMSLIYFVCGMGYYGVSQYIGKMSGDIHANVAISGALLLPGTISAIFLLKILKRRTFLMSTNFLSGFFMIIVICIPNHLAWVRVVFACIGNCFFFISFIIVFLYGVELFPTSVRNSVLGFLSVLSRLGQIVAPFVNSLPELQSGIIFGIMAIFGALLCYPLPETKHAELPSSLEDSKTLHRKTAHVESSNTQSNHSLAEQ</sequence>
<feature type="region of interest" description="Disordered" evidence="5">
    <location>
        <begin position="480"/>
        <end position="507"/>
    </location>
</feature>
<feature type="transmembrane region" description="Helical" evidence="6">
    <location>
        <begin position="424"/>
        <end position="442"/>
    </location>
</feature>
<feature type="transmembrane region" description="Helical" evidence="6">
    <location>
        <begin position="363"/>
        <end position="385"/>
    </location>
</feature>
<dbReference type="AlphaFoldDB" id="A0A6J3BNR2"/>
<dbReference type="Proteomes" id="UP001652740">
    <property type="component" value="Unplaced"/>
</dbReference>
<feature type="transmembrane region" description="Helical" evidence="6">
    <location>
        <begin position="302"/>
        <end position="322"/>
    </location>
</feature>